<dbReference type="STRING" id="690850.Desaf_0436"/>
<protein>
    <submittedName>
        <fullName evidence="1">Uncharacterized protein</fullName>
    </submittedName>
</protein>
<dbReference type="RefSeq" id="WP_014258639.1">
    <property type="nucleotide sequence ID" value="NC_016629.1"/>
</dbReference>
<dbReference type="HOGENOM" id="CLU_690234_0_0_7"/>
<sequence length="399" mass="44182">MRFVCGDKAGLATILAVQRRPHDGTRVYIAQVRGLQVVIPQQYTPPRSDYRPGEIISQVVCVLERVFAVRGYERDLCSQLFAPEHEGWFRPASPLGLEVWKHRLAGLASDACTRGAADLELKPMGRNAQQAGGSLRLAETPSWVMPVNVHPLSEAMNGAWNFFPAPQHVAHGLGNLSAGYRSEGVHRRFDPPVAFRGVCETGGRSTRVHIFLHPWLEPRVAHEQVWRRLAATPGREEERALWDQLLSGLPLPESVRRAMGLCRREGGACPGDCTAERFGGAQEAVSIGIRALWRQAVTFFEEMTTKSVRLWPAGHGSTGVEAWCLDRVGRRLDNGAKCWPWLYLKGVVHDCAQGNATQSVFHLGLAGVGLSPTRWAAEPWGCKDLDLVTEGRLDRVERV</sequence>
<evidence type="ECO:0000313" key="1">
    <source>
        <dbReference type="EMBL" id="EGJ48791.1"/>
    </source>
</evidence>
<proteinExistence type="predicted"/>
<evidence type="ECO:0000313" key="2">
    <source>
        <dbReference type="Proteomes" id="UP000007844"/>
    </source>
</evidence>
<name>F3YVQ5_DESAF</name>
<reference evidence="1 2" key="1">
    <citation type="journal article" date="2011" name="J. Bacteriol.">
        <title>Genome sequence of the mercury-methylating and pleomorphic Desulfovibrio africanus Strain Walvis Bay.</title>
        <authorList>
            <person name="Brown S.D."/>
            <person name="Wall J.D."/>
            <person name="Kucken A.M."/>
            <person name="Gilmour C.C."/>
            <person name="Podar M."/>
            <person name="Brandt C.C."/>
            <person name="Teshima H."/>
            <person name="Detter J.C."/>
            <person name="Han C.S."/>
            <person name="Land M.L."/>
            <person name="Lucas S."/>
            <person name="Han J."/>
            <person name="Pennacchio L."/>
            <person name="Nolan M."/>
            <person name="Pitluck S."/>
            <person name="Woyke T."/>
            <person name="Goodwin L."/>
            <person name="Palumbo A.V."/>
            <person name="Elias D.A."/>
        </authorList>
    </citation>
    <scope>NUCLEOTIDE SEQUENCE [LARGE SCALE GENOMIC DNA]</scope>
    <source>
        <strain evidence="1 2">Walvis Bay</strain>
    </source>
</reference>
<dbReference type="KEGG" id="daf:Desaf_0436"/>
<gene>
    <name evidence="1" type="ORF">Desaf_0436</name>
</gene>
<accession>F3YVQ5</accession>
<keyword evidence="2" id="KW-1185">Reference proteome</keyword>
<dbReference type="EMBL" id="CP003221">
    <property type="protein sequence ID" value="EGJ48791.1"/>
    <property type="molecule type" value="Genomic_DNA"/>
</dbReference>
<organism evidence="1 2">
    <name type="scientific">Desulfocurvibacter africanus subsp. africanus str. Walvis Bay</name>
    <dbReference type="NCBI Taxonomy" id="690850"/>
    <lineage>
        <taxon>Bacteria</taxon>
        <taxon>Pseudomonadati</taxon>
        <taxon>Thermodesulfobacteriota</taxon>
        <taxon>Desulfovibrionia</taxon>
        <taxon>Desulfovibrionales</taxon>
        <taxon>Desulfovibrionaceae</taxon>
        <taxon>Desulfocurvibacter</taxon>
    </lineage>
</organism>
<dbReference type="AlphaFoldDB" id="F3YVQ5"/>
<dbReference type="NCBIfam" id="NF041235">
    <property type="entry name" value="CAS_csx31"/>
    <property type="match status" value="1"/>
</dbReference>
<dbReference type="Proteomes" id="UP000007844">
    <property type="component" value="Chromosome"/>
</dbReference>